<keyword evidence="1" id="KW-0732">Signal</keyword>
<sequence>MYLLLLLALIVPVATASVEIVFSAMNIVKTRLHSRMGDKFMNDCLISYVEKDIFTSIDNETILQRFQNIKSRRGQIIVIDRNYI</sequence>
<dbReference type="Pfam" id="PF05699">
    <property type="entry name" value="Dimer_Tnp_hAT"/>
    <property type="match status" value="1"/>
</dbReference>
<feature type="signal peptide" evidence="1">
    <location>
        <begin position="1"/>
        <end position="16"/>
    </location>
</feature>
<dbReference type="InterPro" id="IPR008906">
    <property type="entry name" value="HATC_C_dom"/>
</dbReference>
<feature type="domain" description="HAT C-terminal dimerisation" evidence="2">
    <location>
        <begin position="2"/>
        <end position="52"/>
    </location>
</feature>
<evidence type="ECO:0000313" key="3">
    <source>
        <dbReference type="EMBL" id="PRQ45095.1"/>
    </source>
</evidence>
<accession>A0A2P6RFA9</accession>
<organism evidence="3 4">
    <name type="scientific">Rosa chinensis</name>
    <name type="common">China rose</name>
    <dbReference type="NCBI Taxonomy" id="74649"/>
    <lineage>
        <taxon>Eukaryota</taxon>
        <taxon>Viridiplantae</taxon>
        <taxon>Streptophyta</taxon>
        <taxon>Embryophyta</taxon>
        <taxon>Tracheophyta</taxon>
        <taxon>Spermatophyta</taxon>
        <taxon>Magnoliopsida</taxon>
        <taxon>eudicotyledons</taxon>
        <taxon>Gunneridae</taxon>
        <taxon>Pentapetalae</taxon>
        <taxon>rosids</taxon>
        <taxon>fabids</taxon>
        <taxon>Rosales</taxon>
        <taxon>Rosaceae</taxon>
        <taxon>Rosoideae</taxon>
        <taxon>Rosoideae incertae sedis</taxon>
        <taxon>Rosa</taxon>
    </lineage>
</organism>
<evidence type="ECO:0000313" key="4">
    <source>
        <dbReference type="Proteomes" id="UP000238479"/>
    </source>
</evidence>
<evidence type="ECO:0000256" key="1">
    <source>
        <dbReference type="SAM" id="SignalP"/>
    </source>
</evidence>
<dbReference type="OMA" id="MIVETKL"/>
<protein>
    <submittedName>
        <fullName evidence="3">Putative HAT dimerization domain-containing protein</fullName>
    </submittedName>
</protein>
<dbReference type="GO" id="GO:0046983">
    <property type="term" value="F:protein dimerization activity"/>
    <property type="evidence" value="ECO:0007669"/>
    <property type="project" value="InterPro"/>
</dbReference>
<dbReference type="PANTHER" id="PTHR11697:SF230">
    <property type="entry name" value="ZINC FINGER, MYM DOMAIN CONTAINING 1"/>
    <property type="match status" value="1"/>
</dbReference>
<dbReference type="InterPro" id="IPR055298">
    <property type="entry name" value="AtLOH3-like"/>
</dbReference>
<dbReference type="PANTHER" id="PTHR11697">
    <property type="entry name" value="GENERAL TRANSCRIPTION FACTOR 2-RELATED ZINC FINGER PROTEIN"/>
    <property type="match status" value="1"/>
</dbReference>
<name>A0A2P6RFA9_ROSCH</name>
<dbReference type="STRING" id="74649.A0A2P6RFA9"/>
<proteinExistence type="predicted"/>
<gene>
    <name evidence="3" type="ORF">RchiOBHm_Chr3g0486441</name>
</gene>
<keyword evidence="4" id="KW-1185">Reference proteome</keyword>
<reference evidence="3 4" key="1">
    <citation type="journal article" date="2018" name="Nat. Genet.">
        <title>The Rosa genome provides new insights in the design of modern roses.</title>
        <authorList>
            <person name="Bendahmane M."/>
        </authorList>
    </citation>
    <scope>NUCLEOTIDE SEQUENCE [LARGE SCALE GENOMIC DNA]</scope>
    <source>
        <strain evidence="4">cv. Old Blush</strain>
    </source>
</reference>
<comment type="caution">
    <text evidence="3">The sequence shown here is derived from an EMBL/GenBank/DDBJ whole genome shotgun (WGS) entry which is preliminary data.</text>
</comment>
<dbReference type="Gramene" id="PRQ45095">
    <property type="protein sequence ID" value="PRQ45095"/>
    <property type="gene ID" value="RchiOBHm_Chr3g0486441"/>
</dbReference>
<feature type="chain" id="PRO_5015103909" evidence="1">
    <location>
        <begin position="17"/>
        <end position="84"/>
    </location>
</feature>
<dbReference type="Proteomes" id="UP000238479">
    <property type="component" value="Chromosome 3"/>
</dbReference>
<evidence type="ECO:0000259" key="2">
    <source>
        <dbReference type="Pfam" id="PF05699"/>
    </source>
</evidence>
<dbReference type="AlphaFoldDB" id="A0A2P6RFA9"/>
<dbReference type="EMBL" id="PDCK01000041">
    <property type="protein sequence ID" value="PRQ45095.1"/>
    <property type="molecule type" value="Genomic_DNA"/>
</dbReference>